<evidence type="ECO:0000313" key="2">
    <source>
        <dbReference type="Proteomes" id="UP000187941"/>
    </source>
</evidence>
<keyword evidence="2" id="KW-1185">Reference proteome</keyword>
<gene>
    <name evidence="1" type="ORF">AWR27_06670</name>
</gene>
<dbReference type="OrthoDB" id="893763at2"/>
<evidence type="ECO:0000313" key="1">
    <source>
        <dbReference type="EMBL" id="AQG79034.1"/>
    </source>
</evidence>
<dbReference type="RefSeq" id="WP_077130480.1">
    <property type="nucleotide sequence ID" value="NZ_CP014263.1"/>
</dbReference>
<dbReference type="Proteomes" id="UP000187941">
    <property type="component" value="Chromosome"/>
</dbReference>
<sequence length="154" mass="17183">MNEKNYIRLDELPPEHPLRQQPFSAPEGYFDALPAQIQARAMRRPKPAFSISWSWQRTAATLAGAGLIAVLVWQTLPERQESLPGETLAGVSNATITAYLEEQGVDPDQLMESQQLHSSLNDETDGIDYLNVEPTDIQQHIDAQTAPETQNQES</sequence>
<name>A0A1P9WUI1_9BACT</name>
<accession>A0A1P9WUI1</accession>
<dbReference type="KEGG" id="smon:AWR27_06670"/>
<dbReference type="AlphaFoldDB" id="A0A1P9WUI1"/>
<reference evidence="1 2" key="1">
    <citation type="submission" date="2016-01" db="EMBL/GenBank/DDBJ databases">
        <authorList>
            <person name="Oliw E.H."/>
        </authorList>
    </citation>
    <scope>NUCLEOTIDE SEQUENCE [LARGE SCALE GENOMIC DNA]</scope>
    <source>
        <strain evidence="1 2">DY10</strain>
    </source>
</reference>
<dbReference type="STRING" id="1178516.AWR27_06670"/>
<dbReference type="EMBL" id="CP014263">
    <property type="protein sequence ID" value="AQG79034.1"/>
    <property type="molecule type" value="Genomic_DNA"/>
</dbReference>
<protein>
    <submittedName>
        <fullName evidence="1">Uncharacterized protein</fullName>
    </submittedName>
</protein>
<proteinExistence type="predicted"/>
<organism evidence="1 2">
    <name type="scientific">Spirosoma montaniterrae</name>
    <dbReference type="NCBI Taxonomy" id="1178516"/>
    <lineage>
        <taxon>Bacteria</taxon>
        <taxon>Pseudomonadati</taxon>
        <taxon>Bacteroidota</taxon>
        <taxon>Cytophagia</taxon>
        <taxon>Cytophagales</taxon>
        <taxon>Cytophagaceae</taxon>
        <taxon>Spirosoma</taxon>
    </lineage>
</organism>